<dbReference type="PANTHER" id="PTHR34861:SF10">
    <property type="entry name" value="CYCLASE"/>
    <property type="match status" value="1"/>
</dbReference>
<dbReference type="EMBL" id="CAFBMH010000160">
    <property type="protein sequence ID" value="CAB4933590.1"/>
    <property type="molecule type" value="Genomic_DNA"/>
</dbReference>
<sequence>MAAAVDYNLSAGDLDEIYESCKNWGRWGVADQAGTLNLLTDDVRAKGAASVKLGRAISCAHDFPVSPSAETPVPGCHHMITAGDARDSSGIPGYEATQDYVGTNVHGLGITHIDALCHMFVRGEMYNGFLPADVRSNGGALRNSIMAAVDNLVGRCILIDVPRVRGVDYLEPHQTVTVGDLMAAEEAQKVVVEPGDMVIVSTGRDARRVAHDGSLSPFFQGLAGLHPECARWLKDRGVTVLGSDGISDHMPAGPVAGWPFPIHQIGITAVGLHLIDNMHLLDLAEACAEVGRWAFQLSVAPLRVVGGTGCPVNPIALL</sequence>
<reference evidence="3" key="1">
    <citation type="submission" date="2020-05" db="EMBL/GenBank/DDBJ databases">
        <authorList>
            <person name="Chiriac C."/>
            <person name="Salcher M."/>
            <person name="Ghai R."/>
            <person name="Kavagutti S V."/>
        </authorList>
    </citation>
    <scope>NUCLEOTIDE SEQUENCE</scope>
</reference>
<evidence type="ECO:0000313" key="3">
    <source>
        <dbReference type="EMBL" id="CAB4933590.1"/>
    </source>
</evidence>
<gene>
    <name evidence="1" type="ORF">UFOPK2754_01328</name>
    <name evidence="2" type="ORF">UFOPK3139_02601</name>
    <name evidence="3" type="ORF">UFOPK3543_02816</name>
</gene>
<dbReference type="InterPro" id="IPR037175">
    <property type="entry name" value="KFase_sf"/>
</dbReference>
<dbReference type="Pfam" id="PF04199">
    <property type="entry name" value="Cyclase"/>
    <property type="match status" value="1"/>
</dbReference>
<name>A0A6J7IS00_9ZZZZ</name>
<proteinExistence type="predicted"/>
<dbReference type="EMBL" id="CAFABA010000142">
    <property type="protein sequence ID" value="CAB4835719.1"/>
    <property type="molecule type" value="Genomic_DNA"/>
</dbReference>
<dbReference type="Gene3D" id="3.50.30.50">
    <property type="entry name" value="Putative cyclase"/>
    <property type="match status" value="1"/>
</dbReference>
<protein>
    <submittedName>
        <fullName evidence="3">Unannotated protein</fullName>
    </submittedName>
</protein>
<dbReference type="GO" id="GO:0004061">
    <property type="term" value="F:arylformamidase activity"/>
    <property type="evidence" value="ECO:0007669"/>
    <property type="project" value="InterPro"/>
</dbReference>
<organism evidence="3">
    <name type="scientific">freshwater metagenome</name>
    <dbReference type="NCBI Taxonomy" id="449393"/>
    <lineage>
        <taxon>unclassified sequences</taxon>
        <taxon>metagenomes</taxon>
        <taxon>ecological metagenomes</taxon>
    </lineage>
</organism>
<dbReference type="AlphaFoldDB" id="A0A6J7IS00"/>
<dbReference type="InterPro" id="IPR007325">
    <property type="entry name" value="KFase/CYL"/>
</dbReference>
<dbReference type="GO" id="GO:0019441">
    <property type="term" value="P:L-tryptophan catabolic process to kynurenine"/>
    <property type="evidence" value="ECO:0007669"/>
    <property type="project" value="InterPro"/>
</dbReference>
<dbReference type="PANTHER" id="PTHR34861">
    <property type="match status" value="1"/>
</dbReference>
<accession>A0A6J7IS00</accession>
<dbReference type="SUPFAM" id="SSF102198">
    <property type="entry name" value="Putative cyclase"/>
    <property type="match status" value="1"/>
</dbReference>
<dbReference type="EMBL" id="CAEZYR010000042">
    <property type="protein sequence ID" value="CAB4743234.1"/>
    <property type="molecule type" value="Genomic_DNA"/>
</dbReference>
<evidence type="ECO:0000313" key="2">
    <source>
        <dbReference type="EMBL" id="CAB4835719.1"/>
    </source>
</evidence>
<evidence type="ECO:0000313" key="1">
    <source>
        <dbReference type="EMBL" id="CAB4743234.1"/>
    </source>
</evidence>